<evidence type="ECO:0000313" key="4">
    <source>
        <dbReference type="EMBL" id="NNJ25129.1"/>
    </source>
</evidence>
<dbReference type="InterPro" id="IPR005532">
    <property type="entry name" value="SUMF_dom"/>
</dbReference>
<evidence type="ECO:0000256" key="2">
    <source>
        <dbReference type="SAM" id="SignalP"/>
    </source>
</evidence>
<dbReference type="GO" id="GO:0016491">
    <property type="term" value="F:oxidoreductase activity"/>
    <property type="evidence" value="ECO:0007669"/>
    <property type="project" value="UniProtKB-KW"/>
</dbReference>
<keyword evidence="2" id="KW-0732">Signal</keyword>
<name>A0ABX1VBR7_9PLAN</name>
<dbReference type="SUPFAM" id="SSF56436">
    <property type="entry name" value="C-type lectin-like"/>
    <property type="match status" value="1"/>
</dbReference>
<feature type="chain" id="PRO_5045696802" evidence="2">
    <location>
        <begin position="28"/>
        <end position="436"/>
    </location>
</feature>
<evidence type="ECO:0000313" key="5">
    <source>
        <dbReference type="Proteomes" id="UP000609651"/>
    </source>
</evidence>
<evidence type="ECO:0000259" key="3">
    <source>
        <dbReference type="Pfam" id="PF03781"/>
    </source>
</evidence>
<reference evidence="4 5" key="1">
    <citation type="journal article" date="2020" name="Syst. Appl. Microbiol.">
        <title>Alienimonas chondri sp. nov., a novel planctomycete isolated from the biofilm of the red alga Chondrus crispus.</title>
        <authorList>
            <person name="Vitorino I."/>
            <person name="Albuquerque L."/>
            <person name="Wiegand S."/>
            <person name="Kallscheuer N."/>
            <person name="da Costa M.S."/>
            <person name="Lobo-da-Cunha A."/>
            <person name="Jogler C."/>
            <person name="Lage O.M."/>
        </authorList>
    </citation>
    <scope>NUCLEOTIDE SEQUENCE [LARGE SCALE GENOMIC DNA]</scope>
    <source>
        <strain evidence="4 5">LzC2</strain>
    </source>
</reference>
<dbReference type="InterPro" id="IPR051043">
    <property type="entry name" value="Sulfatase_Mod_Factor_Kinase"/>
</dbReference>
<feature type="signal peptide" evidence="2">
    <location>
        <begin position="1"/>
        <end position="27"/>
    </location>
</feature>
<protein>
    <submittedName>
        <fullName evidence="4">Hercynine oxygenase</fullName>
        <ecNumber evidence="4">1.14.99.-</ecNumber>
    </submittedName>
</protein>
<dbReference type="Gene3D" id="3.90.1580.10">
    <property type="entry name" value="paralog of FGE (formylglycine-generating enzyme)"/>
    <property type="match status" value="1"/>
</dbReference>
<dbReference type="InterPro" id="IPR042095">
    <property type="entry name" value="SUMF_sf"/>
</dbReference>
<dbReference type="Pfam" id="PF03781">
    <property type="entry name" value="FGE-sulfatase"/>
    <property type="match status" value="1"/>
</dbReference>
<dbReference type="Proteomes" id="UP000609651">
    <property type="component" value="Unassembled WGS sequence"/>
</dbReference>
<feature type="region of interest" description="Disordered" evidence="1">
    <location>
        <begin position="338"/>
        <end position="362"/>
    </location>
</feature>
<feature type="region of interest" description="Disordered" evidence="1">
    <location>
        <begin position="408"/>
        <end position="436"/>
    </location>
</feature>
<gene>
    <name evidence="4" type="primary">egtB_2</name>
    <name evidence="4" type="ORF">LzC2_11920</name>
</gene>
<dbReference type="PANTHER" id="PTHR23150:SF19">
    <property type="entry name" value="FORMYLGLYCINE-GENERATING ENZYME"/>
    <property type="match status" value="1"/>
</dbReference>
<dbReference type="EC" id="1.14.99.-" evidence="4"/>
<feature type="domain" description="Sulfatase-modifying factor enzyme-like" evidence="3">
    <location>
        <begin position="79"/>
        <end position="398"/>
    </location>
</feature>
<sequence>MSPPVPRPRSRAAAVLLAPLLGALPLALTGCEETDAAVAAPAIESSSQLAAAVDTPELSKPAPIDAAIDPETIAALERDGLVAIPGGSFSMGTENPPRLHTDESPVHTVTLSPFWMDATEVTNDQFAEFVAATGYVTAAEKPITREDLEGMVPEDFLAQIPEGGIEPGSICLSPTFDPRMALKIGQDPNLVVAAGVWQMQNGADWRHPEGPDSDLEGKGDHPVVHVSWNDAVAYAEWAGKTLPTEAQWEYAARGGHKGREFPWGDELVPTDAEGEEDHRANVYQGRFPFEDAGDDGFEVGTSPVKAYSPNDYGLYAVSGNVWEWCRDWYRADYYQTSPSKNPRGPASSLDPNEPNVPKRIQRGGSFLCSDNYCTGYRVASRMKGDPGTGSFHCGFRCVVEDVEKWKAAPQRTAKAESAEPSVDSNEESSEEPSENG</sequence>
<organism evidence="4 5">
    <name type="scientific">Alienimonas chondri</name>
    <dbReference type="NCBI Taxonomy" id="2681879"/>
    <lineage>
        <taxon>Bacteria</taxon>
        <taxon>Pseudomonadati</taxon>
        <taxon>Planctomycetota</taxon>
        <taxon>Planctomycetia</taxon>
        <taxon>Planctomycetales</taxon>
        <taxon>Planctomycetaceae</taxon>
        <taxon>Alienimonas</taxon>
    </lineage>
</organism>
<dbReference type="InterPro" id="IPR016187">
    <property type="entry name" value="CTDL_fold"/>
</dbReference>
<keyword evidence="4" id="KW-0560">Oxidoreductase</keyword>
<comment type="caution">
    <text evidence="4">The sequence shown here is derived from an EMBL/GenBank/DDBJ whole genome shotgun (WGS) entry which is preliminary data.</text>
</comment>
<accession>A0ABX1VBR7</accession>
<proteinExistence type="predicted"/>
<keyword evidence="5" id="KW-1185">Reference proteome</keyword>
<dbReference type="PANTHER" id="PTHR23150">
    <property type="entry name" value="SULFATASE MODIFYING FACTOR 1, 2"/>
    <property type="match status" value="1"/>
</dbReference>
<feature type="compositionally biased region" description="Acidic residues" evidence="1">
    <location>
        <begin position="424"/>
        <end position="436"/>
    </location>
</feature>
<evidence type="ECO:0000256" key="1">
    <source>
        <dbReference type="SAM" id="MobiDB-lite"/>
    </source>
</evidence>
<dbReference type="PROSITE" id="PS51257">
    <property type="entry name" value="PROKAR_LIPOPROTEIN"/>
    <property type="match status" value="1"/>
</dbReference>
<dbReference type="EMBL" id="WTPX01000026">
    <property type="protein sequence ID" value="NNJ25129.1"/>
    <property type="molecule type" value="Genomic_DNA"/>
</dbReference>